<protein>
    <submittedName>
        <fullName evidence="3">Pyridoxal phosphate-dependent transferase</fullName>
    </submittedName>
</protein>
<dbReference type="SUPFAM" id="SSF53383">
    <property type="entry name" value="PLP-dependent transferases"/>
    <property type="match status" value="1"/>
</dbReference>
<keyword evidence="3" id="KW-0808">Transferase</keyword>
<accession>A0A1Y2EYX1</accession>
<dbReference type="PANTHER" id="PTHR43092:SF2">
    <property type="entry name" value="HERCYNYLCYSTEINE SULFOXIDE LYASE"/>
    <property type="match status" value="1"/>
</dbReference>
<dbReference type="GeneID" id="63783616"/>
<evidence type="ECO:0000313" key="3">
    <source>
        <dbReference type="EMBL" id="ORY76306.1"/>
    </source>
</evidence>
<feature type="non-terminal residue" evidence="3">
    <location>
        <position position="414"/>
    </location>
</feature>
<gene>
    <name evidence="3" type="ORF">BCR37DRAFT_331220</name>
</gene>
<dbReference type="InterPro" id="IPR015421">
    <property type="entry name" value="PyrdxlP-dep_Trfase_major"/>
</dbReference>
<dbReference type="RefSeq" id="XP_040722569.1">
    <property type="nucleotide sequence ID" value="XM_040867017.1"/>
</dbReference>
<dbReference type="AlphaFoldDB" id="A0A1Y2EYX1"/>
<dbReference type="InterPro" id="IPR015424">
    <property type="entry name" value="PyrdxlP-dep_Trfase"/>
</dbReference>
<evidence type="ECO:0000259" key="2">
    <source>
        <dbReference type="Pfam" id="PF00266"/>
    </source>
</evidence>
<comment type="caution">
    <text evidence="3">The sequence shown here is derived from an EMBL/GenBank/DDBJ whole genome shotgun (WGS) entry which is preliminary data.</text>
</comment>
<keyword evidence="4" id="KW-1185">Reference proteome</keyword>
<dbReference type="GO" id="GO:0016740">
    <property type="term" value="F:transferase activity"/>
    <property type="evidence" value="ECO:0007669"/>
    <property type="project" value="UniProtKB-KW"/>
</dbReference>
<dbReference type="Gene3D" id="3.40.640.10">
    <property type="entry name" value="Type I PLP-dependent aspartate aminotransferase-like (Major domain)"/>
    <property type="match status" value="1"/>
</dbReference>
<dbReference type="InterPro" id="IPR000192">
    <property type="entry name" value="Aminotrans_V_dom"/>
</dbReference>
<feature type="non-terminal residue" evidence="3">
    <location>
        <position position="1"/>
    </location>
</feature>
<dbReference type="OMA" id="TGNCHKW"/>
<feature type="domain" description="Aminotransferase class V" evidence="2">
    <location>
        <begin position="50"/>
        <end position="335"/>
    </location>
</feature>
<evidence type="ECO:0000313" key="4">
    <source>
        <dbReference type="Proteomes" id="UP000193685"/>
    </source>
</evidence>
<name>A0A1Y2EYX1_PROLT</name>
<dbReference type="Proteomes" id="UP000193685">
    <property type="component" value="Unassembled WGS sequence"/>
</dbReference>
<dbReference type="EMBL" id="MCFI01000023">
    <property type="protein sequence ID" value="ORY76306.1"/>
    <property type="molecule type" value="Genomic_DNA"/>
</dbReference>
<reference evidence="3 4" key="1">
    <citation type="submission" date="2016-07" db="EMBL/GenBank/DDBJ databases">
        <title>Pervasive Adenine N6-methylation of Active Genes in Fungi.</title>
        <authorList>
            <consortium name="DOE Joint Genome Institute"/>
            <person name="Mondo S.J."/>
            <person name="Dannebaum R.O."/>
            <person name="Kuo R.C."/>
            <person name="Labutti K."/>
            <person name="Haridas S."/>
            <person name="Kuo A."/>
            <person name="Salamov A."/>
            <person name="Ahrendt S.R."/>
            <person name="Lipzen A."/>
            <person name="Sullivan W."/>
            <person name="Andreopoulos W.B."/>
            <person name="Clum A."/>
            <person name="Lindquist E."/>
            <person name="Daum C."/>
            <person name="Ramamoorthy G.K."/>
            <person name="Gryganskyi A."/>
            <person name="Culley D."/>
            <person name="Magnuson J.K."/>
            <person name="James T.Y."/>
            <person name="O'Malley M.A."/>
            <person name="Stajich J.E."/>
            <person name="Spatafora J.W."/>
            <person name="Visel A."/>
            <person name="Grigoriev I.V."/>
        </authorList>
    </citation>
    <scope>NUCLEOTIDE SEQUENCE [LARGE SCALE GENOMIC DNA]</scope>
    <source>
        <strain evidence="3 4">12-1054</strain>
    </source>
</reference>
<dbReference type="Pfam" id="PF00266">
    <property type="entry name" value="Aminotran_5"/>
    <property type="match status" value="1"/>
</dbReference>
<keyword evidence="1" id="KW-0663">Pyridoxal phosphate</keyword>
<evidence type="ECO:0000256" key="1">
    <source>
        <dbReference type="ARBA" id="ARBA00022898"/>
    </source>
</evidence>
<proteinExistence type="predicted"/>
<sequence>LGHARLADFDLKEGYVNLNAGSFGVCPKRVREAYNRHSLAIEANPDLFLRFNYADSLAHVRRQIADLIRSDAGELAFVTNATVGVNTILRSLASTKVADKMGMAYFSTIYGACGNTVEYLVDHTKHIYSQEIPLAYPISHADILQKAEALLQSDKDINVFVFDLISSLPGVKMPWVELIQLCRKHDVYSVVDAAHGIGHVPLDLQAANPDFLVSNCHKWLYGYRSTAILHVPSRNQHLIHALPTGHGYLTDKKKKAGLGKLIGIATSEGANAFIAEFEYPGTVDMAGFLALEESIAYRASLGGEACIREYCQKLVQDGAEKVAQMLGTSVLQTEEGCSMAQVVLPIDWEADQQKMTPNERSIWLIKTAMDDYNCCFSPFVHNRMWYARLSAQIFNELKDFEYVGTVLTKLLKEM</sequence>
<organism evidence="3 4">
    <name type="scientific">Protomyces lactucae-debilis</name>
    <dbReference type="NCBI Taxonomy" id="2754530"/>
    <lineage>
        <taxon>Eukaryota</taxon>
        <taxon>Fungi</taxon>
        <taxon>Dikarya</taxon>
        <taxon>Ascomycota</taxon>
        <taxon>Taphrinomycotina</taxon>
        <taxon>Taphrinomycetes</taxon>
        <taxon>Taphrinales</taxon>
        <taxon>Protomycetaceae</taxon>
        <taxon>Protomyces</taxon>
    </lineage>
</organism>
<dbReference type="STRING" id="56484.A0A1Y2EYX1"/>
<dbReference type="PANTHER" id="PTHR43092">
    <property type="entry name" value="L-CYSTEINE DESULFHYDRASE"/>
    <property type="match status" value="1"/>
</dbReference>
<dbReference type="OrthoDB" id="5978656at2759"/>